<dbReference type="EMBL" id="VIFY01000120">
    <property type="protein sequence ID" value="TQB70135.1"/>
    <property type="molecule type" value="Genomic_DNA"/>
</dbReference>
<dbReference type="OrthoDB" id="10266451at2759"/>
<keyword evidence="6" id="KW-1185">Reference proteome</keyword>
<dbReference type="PROSITE" id="PS51180">
    <property type="entry name" value="BRO1"/>
    <property type="match status" value="1"/>
</dbReference>
<dbReference type="GO" id="GO:0071467">
    <property type="term" value="P:cellular response to pH"/>
    <property type="evidence" value="ECO:0007669"/>
    <property type="project" value="InterPro"/>
</dbReference>
<dbReference type="Gene3D" id="1.25.40.280">
    <property type="entry name" value="alix/aip1 like domains"/>
    <property type="match status" value="1"/>
</dbReference>
<dbReference type="PANTHER" id="PTHR40463:SF1">
    <property type="entry name" value="PH-RESPONSE REGULATOR PROTEIN PALC"/>
    <property type="match status" value="1"/>
</dbReference>
<reference evidence="5 6" key="1">
    <citation type="submission" date="2019-06" db="EMBL/GenBank/DDBJ databases">
        <title>Wine fermentation using esterase from Monascus purpureus.</title>
        <authorList>
            <person name="Geng C."/>
            <person name="Zhang Y."/>
        </authorList>
    </citation>
    <scope>NUCLEOTIDE SEQUENCE [LARGE SCALE GENOMIC DNA]</scope>
    <source>
        <strain evidence="5">HQ1</strain>
    </source>
</reference>
<evidence type="ECO:0000256" key="1">
    <source>
        <dbReference type="ARBA" id="ARBA00010997"/>
    </source>
</evidence>
<evidence type="ECO:0000313" key="5">
    <source>
        <dbReference type="EMBL" id="TQB70135.1"/>
    </source>
</evidence>
<feature type="domain" description="BRO1" evidence="4">
    <location>
        <begin position="1"/>
        <end position="521"/>
    </location>
</feature>
<organism evidence="5 6">
    <name type="scientific">Monascus purpureus</name>
    <name type="common">Red mold</name>
    <name type="synonym">Monascus anka</name>
    <dbReference type="NCBI Taxonomy" id="5098"/>
    <lineage>
        <taxon>Eukaryota</taxon>
        <taxon>Fungi</taxon>
        <taxon>Dikarya</taxon>
        <taxon>Ascomycota</taxon>
        <taxon>Pezizomycotina</taxon>
        <taxon>Eurotiomycetes</taxon>
        <taxon>Eurotiomycetidae</taxon>
        <taxon>Eurotiales</taxon>
        <taxon>Aspergillaceae</taxon>
        <taxon>Monascus</taxon>
    </lineage>
</organism>
<accession>A0A507QSD2</accession>
<dbReference type="InterPro" id="IPR004328">
    <property type="entry name" value="BRO1_dom"/>
</dbReference>
<dbReference type="SMART" id="SM01041">
    <property type="entry name" value="BRO1"/>
    <property type="match status" value="1"/>
</dbReference>
<evidence type="ECO:0000256" key="3">
    <source>
        <dbReference type="SAM" id="MobiDB-lite"/>
    </source>
</evidence>
<dbReference type="PANTHER" id="PTHR40463">
    <property type="entry name" value="PH-RESPONSE REGULATOR PROTEIN PALC"/>
    <property type="match status" value="1"/>
</dbReference>
<sequence>MVYAFALPTTSHLSFQTFLTSSTHPSLPQSASTARHALRLALKAHKRLPRGPQQDTHLPAILAALNDYLPYLFAISHGLSGKPTEHAGEEIEITLHAEVEAEWRATLTSSTSLSSLKGIAGAASTQLKNGRIRGRGIDFEIAFTLTTLGYVLSGLARSGLLSTFYAIRTPTAEQRTTAVQTATRYMLQASAVHSRLASSPSFAGVAVASSGRTNVAIPDLDPATQSALSSLALAEATLLAVLKDDVYLATCIQARNPHDKDWMVGTSDVPKVRALLFARLCVRAAEYAEQAAAGLGSVGAEGRNGSVDDDLVKYAGVLGRVSRAKACRFFGIDSELADKIGDGIAWLRAAKGVLALRSSTLGEEGEAYATKNKGLGGFSRWKKEWTERREERKMEKDAGGKGDTYKGELDPGDNAGREEEGRVIEMLETKWVKMNDTINTQRIPQSTNLLSSLPSGRDIHTPPAPYKPPSLDEEQLIHMRAPPEDDEPLPGSDGEDSDEERTRVGSYGGTFAGEGSGSAYY</sequence>
<name>A0A507QSD2_MONPU</name>
<proteinExistence type="inferred from homology"/>
<feature type="region of interest" description="Disordered" evidence="3">
    <location>
        <begin position="386"/>
        <end position="420"/>
    </location>
</feature>
<comment type="similarity">
    <text evidence="1">Belongs to the palC family.</text>
</comment>
<dbReference type="STRING" id="5098.A0A507QSD2"/>
<comment type="caution">
    <text evidence="5">The sequence shown here is derived from an EMBL/GenBank/DDBJ whole genome shotgun (WGS) entry which is preliminary data.</text>
</comment>
<dbReference type="GO" id="GO:0005886">
    <property type="term" value="C:plasma membrane"/>
    <property type="evidence" value="ECO:0007669"/>
    <property type="project" value="TreeGrafter"/>
</dbReference>
<dbReference type="AlphaFoldDB" id="A0A507QSD2"/>
<protein>
    <recommendedName>
        <fullName evidence="2">pH-response regulator protein palC</fullName>
    </recommendedName>
</protein>
<dbReference type="FunFam" id="1.25.40.280:FF:000005">
    <property type="entry name" value="pH-response regulator protein palC"/>
    <property type="match status" value="1"/>
</dbReference>
<feature type="compositionally biased region" description="Polar residues" evidence="3">
    <location>
        <begin position="438"/>
        <end position="454"/>
    </location>
</feature>
<dbReference type="Proteomes" id="UP000319663">
    <property type="component" value="Unassembled WGS sequence"/>
</dbReference>
<gene>
    <name evidence="5" type="ORF">MPDQ_000913</name>
</gene>
<feature type="compositionally biased region" description="Acidic residues" evidence="3">
    <location>
        <begin position="484"/>
        <end position="499"/>
    </location>
</feature>
<dbReference type="InterPro" id="IPR037505">
    <property type="entry name" value="pH-resp_palC"/>
</dbReference>
<dbReference type="InterPro" id="IPR038499">
    <property type="entry name" value="BRO1_sf"/>
</dbReference>
<feature type="region of interest" description="Disordered" evidence="3">
    <location>
        <begin position="438"/>
        <end position="521"/>
    </location>
</feature>
<evidence type="ECO:0000259" key="4">
    <source>
        <dbReference type="PROSITE" id="PS51180"/>
    </source>
</evidence>
<evidence type="ECO:0000256" key="2">
    <source>
        <dbReference type="ARBA" id="ARBA00022193"/>
    </source>
</evidence>
<feature type="compositionally biased region" description="Gly residues" evidence="3">
    <location>
        <begin position="506"/>
        <end position="521"/>
    </location>
</feature>
<evidence type="ECO:0000313" key="6">
    <source>
        <dbReference type="Proteomes" id="UP000319663"/>
    </source>
</evidence>